<dbReference type="Gene3D" id="3.40.190.10">
    <property type="entry name" value="Periplasmic binding protein-like II"/>
    <property type="match status" value="2"/>
</dbReference>
<keyword evidence="7" id="KW-0663">Pyridoxal phosphate</keyword>
<evidence type="ECO:0000256" key="8">
    <source>
        <dbReference type="ARBA" id="ARBA00022977"/>
    </source>
</evidence>
<dbReference type="InterPro" id="IPR006311">
    <property type="entry name" value="TAT_signal"/>
</dbReference>
<dbReference type="EMBL" id="FAOZ01000007">
    <property type="protein sequence ID" value="CUU56340.1"/>
    <property type="molecule type" value="Genomic_DNA"/>
</dbReference>
<evidence type="ECO:0000256" key="6">
    <source>
        <dbReference type="ARBA" id="ARBA00022723"/>
    </source>
</evidence>
<organism evidence="14 15">
    <name type="scientific">Parafrankia irregularis</name>
    <dbReference type="NCBI Taxonomy" id="795642"/>
    <lineage>
        <taxon>Bacteria</taxon>
        <taxon>Bacillati</taxon>
        <taxon>Actinomycetota</taxon>
        <taxon>Actinomycetes</taxon>
        <taxon>Frankiales</taxon>
        <taxon>Frankiaceae</taxon>
        <taxon>Parafrankia</taxon>
    </lineage>
</organism>
<evidence type="ECO:0000256" key="1">
    <source>
        <dbReference type="ARBA" id="ARBA00003469"/>
    </source>
</evidence>
<evidence type="ECO:0000313" key="14">
    <source>
        <dbReference type="EMBL" id="CUU56340.1"/>
    </source>
</evidence>
<name>A0A0S4QLZ4_9ACTN</name>
<dbReference type="InterPro" id="IPR027939">
    <property type="entry name" value="NMT1/THI5"/>
</dbReference>
<comment type="similarity">
    <text evidence="3">Belongs to the NMT1/THI5 family.</text>
</comment>
<dbReference type="GO" id="GO:0009228">
    <property type="term" value="P:thiamine biosynthetic process"/>
    <property type="evidence" value="ECO:0007669"/>
    <property type="project" value="UniProtKB-KW"/>
</dbReference>
<accession>A0A0S4QLZ4</accession>
<dbReference type="InterPro" id="IPR015168">
    <property type="entry name" value="SsuA/THI5"/>
</dbReference>
<dbReference type="PROSITE" id="PS51257">
    <property type="entry name" value="PROKAR_LIPOPROTEIN"/>
    <property type="match status" value="1"/>
</dbReference>
<keyword evidence="12" id="KW-0732">Signal</keyword>
<keyword evidence="6" id="KW-0479">Metal-binding</keyword>
<evidence type="ECO:0000256" key="7">
    <source>
        <dbReference type="ARBA" id="ARBA00022898"/>
    </source>
</evidence>
<comment type="catalytic activity">
    <reaction evidence="11">
        <text>N(6)-(pyridoxal phosphate)-L-lysyl-[4-amino-5-hydroxymethyl-2-methylpyrimidine phosphate synthase] + L-histidyl-[4-amino-5-hydroxymethyl-2-methylpyrimidine phosphate synthase] + 2 Fe(3+) + 4 H2O = L-lysyl-[4-amino-5-hydroxymethyl-2-methylpyrimidine phosphate synthase] + (2S)-2-amino-5-hydroxy-4-oxopentanoyl-[4-amino-5-hydroxymethyl-2-methylpyrimidine phosphate synthase] + 4-amino-2-methyl-5-(phosphooxymethyl)pyrimidine + 3-oxopropanoate + 2 Fe(2+) + 2 H(+)</text>
        <dbReference type="Rhea" id="RHEA:65756"/>
        <dbReference type="Rhea" id="RHEA-COMP:16892"/>
        <dbReference type="Rhea" id="RHEA-COMP:16893"/>
        <dbReference type="Rhea" id="RHEA-COMP:16894"/>
        <dbReference type="Rhea" id="RHEA-COMP:16895"/>
        <dbReference type="ChEBI" id="CHEBI:15377"/>
        <dbReference type="ChEBI" id="CHEBI:15378"/>
        <dbReference type="ChEBI" id="CHEBI:29033"/>
        <dbReference type="ChEBI" id="CHEBI:29034"/>
        <dbReference type="ChEBI" id="CHEBI:29969"/>
        <dbReference type="ChEBI" id="CHEBI:29979"/>
        <dbReference type="ChEBI" id="CHEBI:33190"/>
        <dbReference type="ChEBI" id="CHEBI:58354"/>
        <dbReference type="ChEBI" id="CHEBI:143915"/>
        <dbReference type="ChEBI" id="CHEBI:157692"/>
    </reaction>
    <physiologicalReaction direction="left-to-right" evidence="11">
        <dbReference type="Rhea" id="RHEA:65757"/>
    </physiologicalReaction>
</comment>
<evidence type="ECO:0000256" key="2">
    <source>
        <dbReference type="ARBA" id="ARBA00004948"/>
    </source>
</evidence>
<evidence type="ECO:0000256" key="4">
    <source>
        <dbReference type="ARBA" id="ARBA00011738"/>
    </source>
</evidence>
<keyword evidence="15" id="KW-1185">Reference proteome</keyword>
<keyword evidence="5" id="KW-0808">Transferase</keyword>
<evidence type="ECO:0000256" key="12">
    <source>
        <dbReference type="SAM" id="SignalP"/>
    </source>
</evidence>
<protein>
    <recommendedName>
        <fullName evidence="10">Thiamine pyrimidine synthase</fullName>
    </recommendedName>
</protein>
<dbReference type="PANTHER" id="PTHR31528:SF1">
    <property type="entry name" value="4-AMINO-5-HYDROXYMETHYL-2-METHYLPYRIMIDINE PHOSPHATE SYNTHASE THI11-RELATED"/>
    <property type="match status" value="1"/>
</dbReference>
<evidence type="ECO:0000256" key="9">
    <source>
        <dbReference type="ARBA" id="ARBA00023004"/>
    </source>
</evidence>
<evidence type="ECO:0000256" key="10">
    <source>
        <dbReference type="ARBA" id="ARBA00033171"/>
    </source>
</evidence>
<feature type="signal peptide" evidence="12">
    <location>
        <begin position="1"/>
        <end position="30"/>
    </location>
</feature>
<reference evidence="15" key="1">
    <citation type="submission" date="2015-11" db="EMBL/GenBank/DDBJ databases">
        <authorList>
            <person name="Varghese N."/>
        </authorList>
    </citation>
    <scope>NUCLEOTIDE SEQUENCE [LARGE SCALE GENOMIC DNA]</scope>
    <source>
        <strain evidence="15">DSM 45899</strain>
    </source>
</reference>
<keyword evidence="8" id="KW-0784">Thiamine biosynthesis</keyword>
<gene>
    <name evidence="14" type="ORF">Ga0074812_107224</name>
</gene>
<dbReference type="SUPFAM" id="SSF53850">
    <property type="entry name" value="Periplasmic binding protein-like II"/>
    <property type="match status" value="1"/>
</dbReference>
<evidence type="ECO:0000256" key="11">
    <source>
        <dbReference type="ARBA" id="ARBA00048179"/>
    </source>
</evidence>
<comment type="pathway">
    <text evidence="2">Cofactor biosynthesis; thiamine diphosphate biosynthesis.</text>
</comment>
<dbReference type="RefSeq" id="WP_193209675.1">
    <property type="nucleotide sequence ID" value="NZ_FAOZ01000007.1"/>
</dbReference>
<dbReference type="PROSITE" id="PS51318">
    <property type="entry name" value="TAT"/>
    <property type="match status" value="1"/>
</dbReference>
<evidence type="ECO:0000313" key="15">
    <source>
        <dbReference type="Proteomes" id="UP000198802"/>
    </source>
</evidence>
<evidence type="ECO:0000256" key="3">
    <source>
        <dbReference type="ARBA" id="ARBA00009406"/>
    </source>
</evidence>
<proteinExistence type="inferred from homology"/>
<dbReference type="PANTHER" id="PTHR31528">
    <property type="entry name" value="4-AMINO-5-HYDROXYMETHYL-2-METHYLPYRIMIDINE PHOSPHATE SYNTHASE THI11-RELATED"/>
    <property type="match status" value="1"/>
</dbReference>
<evidence type="ECO:0000256" key="5">
    <source>
        <dbReference type="ARBA" id="ARBA00022679"/>
    </source>
</evidence>
<evidence type="ECO:0000259" key="13">
    <source>
        <dbReference type="Pfam" id="PF09084"/>
    </source>
</evidence>
<dbReference type="GO" id="GO:0016740">
    <property type="term" value="F:transferase activity"/>
    <property type="evidence" value="ECO:0007669"/>
    <property type="project" value="UniProtKB-KW"/>
</dbReference>
<dbReference type="GO" id="GO:0046872">
    <property type="term" value="F:metal ion binding"/>
    <property type="evidence" value="ECO:0007669"/>
    <property type="project" value="UniProtKB-KW"/>
</dbReference>
<dbReference type="Proteomes" id="UP000198802">
    <property type="component" value="Unassembled WGS sequence"/>
</dbReference>
<sequence length="372" mass="38471">MSTLSDRRAFLRRGVGLAAFGLAVPTVLSACSDDDSDTATTSTDSAATTGPADYGDISFRLSYTQGVAFAGTYIAVSDGLYGKQGFGDVTLIPGGPSATPSPTDVGTGKAFLGVASTPDQVAAARLNNGAKVKIVGALYQKNSYAITSLTSAPISRPADMVGRKIGVQAVNTTVWEAFLAAAGIDAGDVTAVPVQYDPTPLTTGEVDGWFSYVTNEPITLAAKGHQVTTMLLADNGYPLVAQVYIAQDSSISDRREELKAALKAEISGWGTQATTPSRGVDLTLQTYAKDAGLNKDVVTKVADVQNGLILTAGTRTAGLLTVSDALIDTNIRTLAASGYEIDAADLFDLSLLDEIYQESPELISGLPAVPAS</sequence>
<comment type="subunit">
    <text evidence="4">Homodimer.</text>
</comment>
<dbReference type="AlphaFoldDB" id="A0A0S4QLZ4"/>
<keyword evidence="9" id="KW-0408">Iron</keyword>
<comment type="function">
    <text evidence="1">Responsible for the formation of the pyrimidine heterocycle in the thiamine biosynthesis pathway. Catalyzes the formation of hydroxymethylpyrimidine phosphate (HMP-P) from histidine and pyridoxal phosphate (PLP). The protein uses PLP and the active site histidine to form HMP-P, generating an inactive enzyme. The enzyme can only undergo a single turnover, which suggests it is a suicide enzyme.</text>
</comment>
<feature type="domain" description="SsuA/THI5-like" evidence="13">
    <location>
        <begin position="69"/>
        <end position="276"/>
    </location>
</feature>
<feature type="chain" id="PRO_5006626354" description="Thiamine pyrimidine synthase" evidence="12">
    <location>
        <begin position="31"/>
        <end position="372"/>
    </location>
</feature>
<dbReference type="Pfam" id="PF09084">
    <property type="entry name" value="NMT1"/>
    <property type="match status" value="1"/>
</dbReference>